<evidence type="ECO:0000313" key="3">
    <source>
        <dbReference type="Proteomes" id="UP001154282"/>
    </source>
</evidence>
<dbReference type="GO" id="GO:0004523">
    <property type="term" value="F:RNA-DNA hybrid ribonuclease activity"/>
    <property type="evidence" value="ECO:0007669"/>
    <property type="project" value="InterPro"/>
</dbReference>
<dbReference type="InterPro" id="IPR002156">
    <property type="entry name" value="RNaseH_domain"/>
</dbReference>
<dbReference type="AlphaFoldDB" id="A0AAV0HL18"/>
<evidence type="ECO:0000313" key="2">
    <source>
        <dbReference type="EMBL" id="CAI0385208.1"/>
    </source>
</evidence>
<dbReference type="InterPro" id="IPR036397">
    <property type="entry name" value="RNaseH_sf"/>
</dbReference>
<dbReference type="InterPro" id="IPR012337">
    <property type="entry name" value="RNaseH-like_sf"/>
</dbReference>
<sequence length="431" mass="49516">MPFMRKGLFWSLRDGTDTGFWSHPWLDNETTLEELALCDLSDEERTTSVADWLDGNGMEAPKAGLGEDRTIWGAEKDGRFRLRSAYNLVVDEKEEEPMDVWKQLWRWNGPNRVKLFLWLVTHDRLLTNAERKKRQLTSNDECNFCKDEVETTEHIIRRCKKAGGIWNHFSSKVTEKNTNIDFQTWLNRNLKADEVGVDFGIVCWLLWKQRNDEVMEGKKFSEEGMICRIQAWFSIHQQALRTNKTCFGPVTSQRTIEDIGWKPPEEGWIQLQTDGSVITSLNSAAAGGLLRDRLGRCLDAFSCNLGDSSITSAELKGAVEGLERAWRKGYRKIELNMDSMTAISIMNSWKDDNHRHGLLAAKVGNLISREWEVKISHVFREQNKAADFLASRGHSLHFGIHHISVCEPVLTHWLLYDSLGITMPRSISNMN</sequence>
<dbReference type="SUPFAM" id="SSF53098">
    <property type="entry name" value="Ribonuclease H-like"/>
    <property type="match status" value="1"/>
</dbReference>
<organism evidence="2 3">
    <name type="scientific">Linum tenue</name>
    <dbReference type="NCBI Taxonomy" id="586396"/>
    <lineage>
        <taxon>Eukaryota</taxon>
        <taxon>Viridiplantae</taxon>
        <taxon>Streptophyta</taxon>
        <taxon>Embryophyta</taxon>
        <taxon>Tracheophyta</taxon>
        <taxon>Spermatophyta</taxon>
        <taxon>Magnoliopsida</taxon>
        <taxon>eudicotyledons</taxon>
        <taxon>Gunneridae</taxon>
        <taxon>Pentapetalae</taxon>
        <taxon>rosids</taxon>
        <taxon>fabids</taxon>
        <taxon>Malpighiales</taxon>
        <taxon>Linaceae</taxon>
        <taxon>Linum</taxon>
    </lineage>
</organism>
<keyword evidence="3" id="KW-1185">Reference proteome</keyword>
<dbReference type="Pfam" id="PF13456">
    <property type="entry name" value="RVT_3"/>
    <property type="match status" value="1"/>
</dbReference>
<dbReference type="InterPro" id="IPR026960">
    <property type="entry name" value="RVT-Znf"/>
</dbReference>
<dbReference type="PANTHER" id="PTHR47723">
    <property type="entry name" value="OS05G0353850 PROTEIN"/>
    <property type="match status" value="1"/>
</dbReference>
<dbReference type="PANTHER" id="PTHR47723:SF13">
    <property type="entry name" value="PUTATIVE-RELATED"/>
    <property type="match status" value="1"/>
</dbReference>
<dbReference type="Proteomes" id="UP001154282">
    <property type="component" value="Unassembled WGS sequence"/>
</dbReference>
<protein>
    <recommendedName>
        <fullName evidence="1">RNase H type-1 domain-containing protein</fullName>
    </recommendedName>
</protein>
<comment type="caution">
    <text evidence="2">The sequence shown here is derived from an EMBL/GenBank/DDBJ whole genome shotgun (WGS) entry which is preliminary data.</text>
</comment>
<dbReference type="CDD" id="cd06222">
    <property type="entry name" value="RNase_H_like"/>
    <property type="match status" value="1"/>
</dbReference>
<name>A0AAV0HL18_9ROSI</name>
<gene>
    <name evidence="2" type="ORF">LITE_LOCUS4705</name>
</gene>
<accession>A0AAV0HL18</accession>
<proteinExistence type="predicted"/>
<dbReference type="Gene3D" id="3.30.420.10">
    <property type="entry name" value="Ribonuclease H-like superfamily/Ribonuclease H"/>
    <property type="match status" value="1"/>
</dbReference>
<dbReference type="Pfam" id="PF13966">
    <property type="entry name" value="zf-RVT"/>
    <property type="match status" value="1"/>
</dbReference>
<dbReference type="InterPro" id="IPR053151">
    <property type="entry name" value="RNase_H-like"/>
</dbReference>
<dbReference type="PROSITE" id="PS50879">
    <property type="entry name" value="RNASE_H_1"/>
    <property type="match status" value="1"/>
</dbReference>
<dbReference type="GO" id="GO:0003676">
    <property type="term" value="F:nucleic acid binding"/>
    <property type="evidence" value="ECO:0007669"/>
    <property type="project" value="InterPro"/>
</dbReference>
<dbReference type="InterPro" id="IPR044730">
    <property type="entry name" value="RNase_H-like_dom_plant"/>
</dbReference>
<reference evidence="2" key="1">
    <citation type="submission" date="2022-08" db="EMBL/GenBank/DDBJ databases">
        <authorList>
            <person name="Gutierrez-Valencia J."/>
        </authorList>
    </citation>
    <scope>NUCLEOTIDE SEQUENCE</scope>
</reference>
<evidence type="ECO:0000259" key="1">
    <source>
        <dbReference type="PROSITE" id="PS50879"/>
    </source>
</evidence>
<feature type="domain" description="RNase H type-1" evidence="1">
    <location>
        <begin position="265"/>
        <end position="395"/>
    </location>
</feature>
<dbReference type="EMBL" id="CAMGYJ010000002">
    <property type="protein sequence ID" value="CAI0385208.1"/>
    <property type="molecule type" value="Genomic_DNA"/>
</dbReference>